<comment type="similarity">
    <text evidence="2 3">Belongs to the small heat shock protein (HSP20) family.</text>
</comment>
<dbReference type="PROSITE" id="PS01031">
    <property type="entry name" value="SHSP"/>
    <property type="match status" value="1"/>
</dbReference>
<sequence length="159" mass="17731">MRTLLDFAPLHRSSVGFDRVFDLLEAASRNQASDNYPPFDSIKLDEDRYRVTMAVAGFRESDLNITTQGNLLLVSGERKGEPEGEYLHRGIATRSFQRRFELAEHVHVTGARLADGLLSIDLKREVPDAMRPRQIPIGSAGTLEHNGSVRQITDQQAAA</sequence>
<dbReference type="Gene3D" id="2.60.40.790">
    <property type="match status" value="1"/>
</dbReference>
<dbReference type="InterPro" id="IPR037913">
    <property type="entry name" value="ACD_IbpA/B"/>
</dbReference>
<name>A0ABY4SWN6_9GAMM</name>
<keyword evidence="6" id="KW-1185">Reference proteome</keyword>
<dbReference type="CDD" id="cd06470">
    <property type="entry name" value="ACD_IbpA-B_like"/>
    <property type="match status" value="1"/>
</dbReference>
<evidence type="ECO:0000313" key="5">
    <source>
        <dbReference type="EMBL" id="URL57113.1"/>
    </source>
</evidence>
<dbReference type="EMBL" id="CP063231">
    <property type="protein sequence ID" value="URL57113.1"/>
    <property type="molecule type" value="Genomic_DNA"/>
</dbReference>
<dbReference type="PANTHER" id="PTHR47062">
    <property type="match status" value="1"/>
</dbReference>
<evidence type="ECO:0000259" key="4">
    <source>
        <dbReference type="PROSITE" id="PS01031"/>
    </source>
</evidence>
<dbReference type="InterPro" id="IPR002068">
    <property type="entry name" value="A-crystallin/Hsp20_dom"/>
</dbReference>
<protein>
    <submittedName>
        <fullName evidence="5">Hsp20 family protein</fullName>
    </submittedName>
</protein>
<dbReference type="Proteomes" id="UP001056681">
    <property type="component" value="Chromosome"/>
</dbReference>
<organism evidence="5 6">
    <name type="scientific">Luteibacter flocculans</name>
    <dbReference type="NCBI Taxonomy" id="2780091"/>
    <lineage>
        <taxon>Bacteria</taxon>
        <taxon>Pseudomonadati</taxon>
        <taxon>Pseudomonadota</taxon>
        <taxon>Gammaproteobacteria</taxon>
        <taxon>Lysobacterales</taxon>
        <taxon>Rhodanobacteraceae</taxon>
        <taxon>Luteibacter</taxon>
    </lineage>
</organism>
<accession>A0ABY4SWN6</accession>
<reference evidence="5" key="1">
    <citation type="submission" date="2020-10" db="EMBL/GenBank/DDBJ databases">
        <title>Whole-genome sequence of Luteibacter sp. EIF3.</title>
        <authorList>
            <person name="Friedrich I."/>
            <person name="Hertel R."/>
            <person name="Daniel R."/>
        </authorList>
    </citation>
    <scope>NUCLEOTIDE SEQUENCE</scope>
    <source>
        <strain evidence="5">EIF3</strain>
    </source>
</reference>
<dbReference type="InterPro" id="IPR008978">
    <property type="entry name" value="HSP20-like_chaperone"/>
</dbReference>
<proteinExistence type="inferred from homology"/>
<gene>
    <name evidence="5" type="ORF">IM816_10640</name>
</gene>
<dbReference type="RefSeq" id="WP_250338060.1">
    <property type="nucleotide sequence ID" value="NZ_CP063231.1"/>
</dbReference>
<dbReference type="PANTHER" id="PTHR47062:SF1">
    <property type="entry name" value="SMALL HEAT SHOCK PROTEIN IBPA"/>
    <property type="match status" value="1"/>
</dbReference>
<dbReference type="Pfam" id="PF00011">
    <property type="entry name" value="HSP20"/>
    <property type="match status" value="1"/>
</dbReference>
<keyword evidence="1" id="KW-0346">Stress response</keyword>
<feature type="domain" description="SHSP" evidence="4">
    <location>
        <begin position="30"/>
        <end position="140"/>
    </location>
</feature>
<evidence type="ECO:0000256" key="2">
    <source>
        <dbReference type="PROSITE-ProRule" id="PRU00285"/>
    </source>
</evidence>
<dbReference type="SUPFAM" id="SSF49764">
    <property type="entry name" value="HSP20-like chaperones"/>
    <property type="match status" value="1"/>
</dbReference>
<evidence type="ECO:0000256" key="1">
    <source>
        <dbReference type="ARBA" id="ARBA00023016"/>
    </source>
</evidence>
<evidence type="ECO:0000313" key="6">
    <source>
        <dbReference type="Proteomes" id="UP001056681"/>
    </source>
</evidence>
<evidence type="ECO:0000256" key="3">
    <source>
        <dbReference type="RuleBase" id="RU003616"/>
    </source>
</evidence>